<accession>A0A0C9YTX0</accession>
<dbReference type="AlphaFoldDB" id="A0A0C9YTX0"/>
<keyword evidence="2" id="KW-1185">Reference proteome</keyword>
<evidence type="ECO:0000313" key="1">
    <source>
        <dbReference type="EMBL" id="KIK17454.1"/>
    </source>
</evidence>
<protein>
    <submittedName>
        <fullName evidence="1">Unplaced genomic scaffold scaffold_143, whole genome shotgun sequence</fullName>
    </submittedName>
</protein>
<dbReference type="EMBL" id="KN833827">
    <property type="protein sequence ID" value="KIK17454.1"/>
    <property type="molecule type" value="Genomic_DNA"/>
</dbReference>
<reference evidence="1 2" key="1">
    <citation type="submission" date="2014-04" db="EMBL/GenBank/DDBJ databases">
        <authorList>
            <consortium name="DOE Joint Genome Institute"/>
            <person name="Kuo A."/>
            <person name="Kohler A."/>
            <person name="Costa M.D."/>
            <person name="Nagy L.G."/>
            <person name="Floudas D."/>
            <person name="Copeland A."/>
            <person name="Barry K.W."/>
            <person name="Cichocki N."/>
            <person name="Veneault-Fourrey C."/>
            <person name="LaButti K."/>
            <person name="Lindquist E.A."/>
            <person name="Lipzen A."/>
            <person name="Lundell T."/>
            <person name="Morin E."/>
            <person name="Murat C."/>
            <person name="Sun H."/>
            <person name="Tunlid A."/>
            <person name="Henrissat B."/>
            <person name="Grigoriev I.V."/>
            <person name="Hibbett D.S."/>
            <person name="Martin F."/>
            <person name="Nordberg H.P."/>
            <person name="Cantor M.N."/>
            <person name="Hua S.X."/>
        </authorList>
    </citation>
    <scope>NUCLEOTIDE SEQUENCE [LARGE SCALE GENOMIC DNA]</scope>
    <source>
        <strain evidence="1 2">441</strain>
    </source>
</reference>
<proteinExistence type="predicted"/>
<dbReference type="Proteomes" id="UP000054018">
    <property type="component" value="Unassembled WGS sequence"/>
</dbReference>
<name>A0A0C9YTX0_9AGAM</name>
<dbReference type="OrthoDB" id="10488552at2759"/>
<evidence type="ECO:0000313" key="2">
    <source>
        <dbReference type="Proteomes" id="UP000054018"/>
    </source>
</evidence>
<organism evidence="1 2">
    <name type="scientific">Pisolithus microcarpus 441</name>
    <dbReference type="NCBI Taxonomy" id="765257"/>
    <lineage>
        <taxon>Eukaryota</taxon>
        <taxon>Fungi</taxon>
        <taxon>Dikarya</taxon>
        <taxon>Basidiomycota</taxon>
        <taxon>Agaricomycotina</taxon>
        <taxon>Agaricomycetes</taxon>
        <taxon>Agaricomycetidae</taxon>
        <taxon>Boletales</taxon>
        <taxon>Sclerodermatineae</taxon>
        <taxon>Pisolithaceae</taxon>
        <taxon>Pisolithus</taxon>
    </lineage>
</organism>
<gene>
    <name evidence="1" type="ORF">PISMIDRAFT_15088</name>
</gene>
<reference evidence="2" key="2">
    <citation type="submission" date="2015-01" db="EMBL/GenBank/DDBJ databases">
        <title>Evolutionary Origins and Diversification of the Mycorrhizal Mutualists.</title>
        <authorList>
            <consortium name="DOE Joint Genome Institute"/>
            <consortium name="Mycorrhizal Genomics Consortium"/>
            <person name="Kohler A."/>
            <person name="Kuo A."/>
            <person name="Nagy L.G."/>
            <person name="Floudas D."/>
            <person name="Copeland A."/>
            <person name="Barry K.W."/>
            <person name="Cichocki N."/>
            <person name="Veneault-Fourrey C."/>
            <person name="LaButti K."/>
            <person name="Lindquist E.A."/>
            <person name="Lipzen A."/>
            <person name="Lundell T."/>
            <person name="Morin E."/>
            <person name="Murat C."/>
            <person name="Riley R."/>
            <person name="Ohm R."/>
            <person name="Sun H."/>
            <person name="Tunlid A."/>
            <person name="Henrissat B."/>
            <person name="Grigoriev I.V."/>
            <person name="Hibbett D.S."/>
            <person name="Martin F."/>
        </authorList>
    </citation>
    <scope>NUCLEOTIDE SEQUENCE [LARGE SCALE GENOMIC DNA]</scope>
    <source>
        <strain evidence="2">441</strain>
    </source>
</reference>
<dbReference type="HOGENOM" id="CLU_1124918_0_0_1"/>
<sequence length="247" mass="26509">MKSDSSSLCAKRLHTASRFQPYRSQSGDNKSLSSSPTCITRSKAMISDNASSTDGDSSFHTAMDHLLPMESIHAQSQSGNDGTKSMSIAPSFLLGNASVISQDASSSSPPCLIRQNVVILDSATPGVVDCSSPMQSICCDRPAEPVAVLVPCPLLDFCIPPGLKESIHKAVQYHVKKHAFQLEASLSNQIALGLVEAIDFTLNVIERPLAETHLVRRNSSVIVPAVTNFEPSSKLMPGTWEQSRSQL</sequence>